<dbReference type="InterPro" id="IPR036514">
    <property type="entry name" value="SGNH_hydro_sf"/>
</dbReference>
<dbReference type="InterPro" id="IPR013830">
    <property type="entry name" value="SGNH_hydro"/>
</dbReference>
<evidence type="ECO:0000313" key="2">
    <source>
        <dbReference type="EMBL" id="VAW20127.1"/>
    </source>
</evidence>
<gene>
    <name evidence="2" type="ORF">MNBD_BACTEROID01-291</name>
</gene>
<accession>A0A3B0U3E4</accession>
<organism evidence="2">
    <name type="scientific">hydrothermal vent metagenome</name>
    <dbReference type="NCBI Taxonomy" id="652676"/>
    <lineage>
        <taxon>unclassified sequences</taxon>
        <taxon>metagenomes</taxon>
        <taxon>ecological metagenomes</taxon>
    </lineage>
</organism>
<feature type="domain" description="SGNH hydrolase-type esterase" evidence="1">
    <location>
        <begin position="14"/>
        <end position="79"/>
    </location>
</feature>
<dbReference type="EMBL" id="UOEP01000114">
    <property type="protein sequence ID" value="VAW20127.1"/>
    <property type="molecule type" value="Genomic_DNA"/>
</dbReference>
<dbReference type="Gene3D" id="3.40.50.1110">
    <property type="entry name" value="SGNH hydrolase"/>
    <property type="match status" value="1"/>
</dbReference>
<dbReference type="Pfam" id="PF14606">
    <property type="entry name" value="Lipase_GDSL_3"/>
    <property type="match status" value="1"/>
</dbReference>
<protein>
    <recommendedName>
        <fullName evidence="1">SGNH hydrolase-type esterase domain-containing protein</fullName>
    </recommendedName>
</protein>
<evidence type="ECO:0000259" key="1">
    <source>
        <dbReference type="Pfam" id="PF14606"/>
    </source>
</evidence>
<sequence>MLRLVFAFFCICAITLLEIIRSKRPTTPVVFVEKMTPEKAILDEVARNNSYGRNKALRVEFEKMLQEGFTNIYYISNQGGIGLRWRSNC</sequence>
<reference evidence="2" key="1">
    <citation type="submission" date="2018-06" db="EMBL/GenBank/DDBJ databases">
        <authorList>
            <person name="Zhirakovskaya E."/>
        </authorList>
    </citation>
    <scope>NUCLEOTIDE SEQUENCE</scope>
</reference>
<dbReference type="AlphaFoldDB" id="A0A3B0U3E4"/>
<name>A0A3B0U3E4_9ZZZZ</name>
<proteinExistence type="predicted"/>